<evidence type="ECO:0000256" key="1">
    <source>
        <dbReference type="SAM" id="SignalP"/>
    </source>
</evidence>
<protein>
    <submittedName>
        <fullName evidence="2">Uncharacterized protein</fullName>
    </submittedName>
</protein>
<feature type="chain" id="PRO_5005309627" evidence="1">
    <location>
        <begin position="26"/>
        <end position="94"/>
    </location>
</feature>
<dbReference type="Proteomes" id="UP000037594">
    <property type="component" value="Unassembled WGS sequence"/>
</dbReference>
<dbReference type="EMBL" id="LFOD01000031">
    <property type="protein sequence ID" value="KMV15416.1"/>
    <property type="molecule type" value="Genomic_DNA"/>
</dbReference>
<keyword evidence="1" id="KW-0732">Signal</keyword>
<accession>A0A0J8U1H3</accession>
<comment type="caution">
    <text evidence="2">The sequence shown here is derived from an EMBL/GenBank/DDBJ whole genome shotgun (WGS) entry which is preliminary data.</text>
</comment>
<reference evidence="2 3" key="1">
    <citation type="submission" date="2015-06" db="EMBL/GenBank/DDBJ databases">
        <title>Genome sequence of Mycobacterium conceptionense strain MLE.</title>
        <authorList>
            <person name="Greninger A.L."/>
            <person name="Cunningham G."/>
            <person name="Chiu C.Y."/>
            <person name="Miller S."/>
        </authorList>
    </citation>
    <scope>NUCLEOTIDE SEQUENCE [LARGE SCALE GENOMIC DNA]</scope>
    <source>
        <strain evidence="2 3">MLE</strain>
    </source>
</reference>
<evidence type="ECO:0000313" key="2">
    <source>
        <dbReference type="EMBL" id="KMV15416.1"/>
    </source>
</evidence>
<evidence type="ECO:0000313" key="3">
    <source>
        <dbReference type="Proteomes" id="UP000037594"/>
    </source>
</evidence>
<sequence>MLRTATAAVVAVAAISLAGAPAAEARPCYGTGTTCSHDPYYKPTPEQRRIAAHRVADPIAKRITDAINDAIGKFKNGVNRPGIAKPKPGPTPDK</sequence>
<dbReference type="AlphaFoldDB" id="A0A0J8U1H3"/>
<dbReference type="PATRIC" id="fig|451644.5.peg.5290"/>
<name>A0A0J8U1H3_9MYCO</name>
<proteinExistence type="predicted"/>
<organism evidence="2 3">
    <name type="scientific">Mycolicibacterium conceptionense</name>
    <dbReference type="NCBI Taxonomy" id="451644"/>
    <lineage>
        <taxon>Bacteria</taxon>
        <taxon>Bacillati</taxon>
        <taxon>Actinomycetota</taxon>
        <taxon>Actinomycetes</taxon>
        <taxon>Mycobacteriales</taxon>
        <taxon>Mycobacteriaceae</taxon>
        <taxon>Mycolicibacterium</taxon>
    </lineage>
</organism>
<dbReference type="RefSeq" id="WP_047039997.1">
    <property type="nucleotide sequence ID" value="NZ_LFOD01000031.1"/>
</dbReference>
<gene>
    <name evidence="2" type="ORF">ACT17_25660</name>
</gene>
<feature type="signal peptide" evidence="1">
    <location>
        <begin position="1"/>
        <end position="25"/>
    </location>
</feature>